<protein>
    <submittedName>
        <fullName evidence="1">Uncharacterized protein</fullName>
    </submittedName>
</protein>
<name>A0A7H1N0I6_9PROT</name>
<organism evidence="1 2">
    <name type="scientific">Defluviicoccus vanus</name>
    <dbReference type="NCBI Taxonomy" id="111831"/>
    <lineage>
        <taxon>Bacteria</taxon>
        <taxon>Pseudomonadati</taxon>
        <taxon>Pseudomonadota</taxon>
        <taxon>Alphaproteobacteria</taxon>
        <taxon>Rhodospirillales</taxon>
        <taxon>Rhodospirillaceae</taxon>
        <taxon>Defluviicoccus</taxon>
    </lineage>
</organism>
<dbReference type="Proteomes" id="UP000516369">
    <property type="component" value="Chromosome"/>
</dbReference>
<dbReference type="RefSeq" id="WP_190262728.1">
    <property type="nucleotide sequence ID" value="NZ_CP053923.1"/>
</dbReference>
<dbReference type="KEGG" id="dvn:HQ394_07610"/>
<dbReference type="EMBL" id="CP053923">
    <property type="protein sequence ID" value="QNT69222.1"/>
    <property type="molecule type" value="Genomic_DNA"/>
</dbReference>
<proteinExistence type="predicted"/>
<sequence>MAIEPRSLTWNIVSDQEMAKLCREHGQRANCEGMAAWDKEFRQCIIWTRSPRADDDASRWQVVHHELQHCQEGHFHP</sequence>
<keyword evidence="2" id="KW-1185">Reference proteome</keyword>
<gene>
    <name evidence="1" type="ORF">HQ394_07610</name>
</gene>
<accession>A0A7H1N0I6</accession>
<reference evidence="1 2" key="1">
    <citation type="submission" date="2020-05" db="EMBL/GenBank/DDBJ databases">
        <title>Complete closed genome sequence of Defluviicoccus vanus.</title>
        <authorList>
            <person name="Bessarab I."/>
            <person name="Arumugam K."/>
            <person name="Maszenan A.M."/>
            <person name="Seviour R.J."/>
            <person name="Williams R.B."/>
        </authorList>
    </citation>
    <scope>NUCLEOTIDE SEQUENCE [LARGE SCALE GENOMIC DNA]</scope>
    <source>
        <strain evidence="1 2">Ben 114</strain>
    </source>
</reference>
<evidence type="ECO:0000313" key="1">
    <source>
        <dbReference type="EMBL" id="QNT69222.1"/>
    </source>
</evidence>
<dbReference type="AlphaFoldDB" id="A0A7H1N0I6"/>
<evidence type="ECO:0000313" key="2">
    <source>
        <dbReference type="Proteomes" id="UP000516369"/>
    </source>
</evidence>